<dbReference type="PROSITE" id="PS00028">
    <property type="entry name" value="ZINC_FINGER_C2H2_1"/>
    <property type="match status" value="1"/>
</dbReference>
<feature type="domain" description="C2H2-type" evidence="1">
    <location>
        <begin position="4"/>
        <end position="25"/>
    </location>
</feature>
<proteinExistence type="predicted"/>
<evidence type="ECO:0000259" key="1">
    <source>
        <dbReference type="PROSITE" id="PS00028"/>
    </source>
</evidence>
<dbReference type="AlphaFoldDB" id="A0A6C0JYB0"/>
<evidence type="ECO:0000313" key="2">
    <source>
        <dbReference type="EMBL" id="QHU09367.1"/>
    </source>
</evidence>
<dbReference type="InterPro" id="IPR013087">
    <property type="entry name" value="Znf_C2H2_type"/>
</dbReference>
<accession>A0A6C0JYB0</accession>
<name>A0A6C0JYB0_9ZZZZ</name>
<sequence>MHTCTICSRSYKSLSYYKRHNQRCHPSTDCNISGDDGNIKYPTIPQLYEWCLELSKQNERLQQKVDELIQWKNERVLTQHPCHGMDVLNQSNVACIDDYLRENVLTEEQFVCMRKYDIMNGLMHALTSRFPLKDVHTLPLVAFTHTPNEVFIRKETEWQSMTNHELKKILEYISKECIQWLMKWHDLNQAKWVHEQYMDEYTNTLRKFLVPYDDTLLLKIKKRLYVYLKRQNTLC</sequence>
<organism evidence="2">
    <name type="scientific">viral metagenome</name>
    <dbReference type="NCBI Taxonomy" id="1070528"/>
    <lineage>
        <taxon>unclassified sequences</taxon>
        <taxon>metagenomes</taxon>
        <taxon>organismal metagenomes</taxon>
    </lineage>
</organism>
<reference evidence="2" key="1">
    <citation type="journal article" date="2020" name="Nature">
        <title>Giant virus diversity and host interactions through global metagenomics.</title>
        <authorList>
            <person name="Schulz F."/>
            <person name="Roux S."/>
            <person name="Paez-Espino D."/>
            <person name="Jungbluth S."/>
            <person name="Walsh D.A."/>
            <person name="Denef V.J."/>
            <person name="McMahon K.D."/>
            <person name="Konstantinidis K.T."/>
            <person name="Eloe-Fadrosh E.A."/>
            <person name="Kyrpides N.C."/>
            <person name="Woyke T."/>
        </authorList>
    </citation>
    <scope>NUCLEOTIDE SEQUENCE</scope>
    <source>
        <strain evidence="2">GVMAG-S-1074260-58</strain>
    </source>
</reference>
<protein>
    <recommendedName>
        <fullName evidence="1">C2H2-type domain-containing protein</fullName>
    </recommendedName>
</protein>
<dbReference type="EMBL" id="MN740710">
    <property type="protein sequence ID" value="QHU09367.1"/>
    <property type="molecule type" value="Genomic_DNA"/>
</dbReference>